<sequence length="111" mass="12338">MLLKRDPVTTSPYVLLSNLYASDGTSNCVAEARKMTKGSGLKKEPGHCLIEVKGVVEKFTIGGFSDARIEHIVHILKTLSWEGDGVFSYYWSSHPRESISRHNLKCSGLQQ</sequence>
<dbReference type="Proteomes" id="UP001060215">
    <property type="component" value="Chromosome 14"/>
</dbReference>
<proteinExistence type="predicted"/>
<accession>A0ACC0FIU7</accession>
<comment type="caution">
    <text evidence="1">The sequence shown here is derived from an EMBL/GenBank/DDBJ whole genome shotgun (WGS) entry which is preliminary data.</text>
</comment>
<dbReference type="EMBL" id="CM045771">
    <property type="protein sequence ID" value="KAI7988753.1"/>
    <property type="molecule type" value="Genomic_DNA"/>
</dbReference>
<evidence type="ECO:0000313" key="1">
    <source>
        <dbReference type="EMBL" id="KAI7988753.1"/>
    </source>
</evidence>
<keyword evidence="2" id="KW-1185">Reference proteome</keyword>
<protein>
    <submittedName>
        <fullName evidence="1">Pentatricopeptide repeat-containing protein</fullName>
    </submittedName>
</protein>
<gene>
    <name evidence="1" type="ORF">LOK49_LG13G01851</name>
</gene>
<organism evidence="1 2">
    <name type="scientific">Camellia lanceoleosa</name>
    <dbReference type="NCBI Taxonomy" id="1840588"/>
    <lineage>
        <taxon>Eukaryota</taxon>
        <taxon>Viridiplantae</taxon>
        <taxon>Streptophyta</taxon>
        <taxon>Embryophyta</taxon>
        <taxon>Tracheophyta</taxon>
        <taxon>Spermatophyta</taxon>
        <taxon>Magnoliopsida</taxon>
        <taxon>eudicotyledons</taxon>
        <taxon>Gunneridae</taxon>
        <taxon>Pentapetalae</taxon>
        <taxon>asterids</taxon>
        <taxon>Ericales</taxon>
        <taxon>Theaceae</taxon>
        <taxon>Camellia</taxon>
    </lineage>
</organism>
<evidence type="ECO:0000313" key="2">
    <source>
        <dbReference type="Proteomes" id="UP001060215"/>
    </source>
</evidence>
<reference evidence="1 2" key="1">
    <citation type="journal article" date="2022" name="Plant J.">
        <title>Chromosome-level genome of Camellia lanceoleosa provides a valuable resource for understanding genome evolution and self-incompatibility.</title>
        <authorList>
            <person name="Gong W."/>
            <person name="Xiao S."/>
            <person name="Wang L."/>
            <person name="Liao Z."/>
            <person name="Chang Y."/>
            <person name="Mo W."/>
            <person name="Hu G."/>
            <person name="Li W."/>
            <person name="Zhao G."/>
            <person name="Zhu H."/>
            <person name="Hu X."/>
            <person name="Ji K."/>
            <person name="Xiang X."/>
            <person name="Song Q."/>
            <person name="Yuan D."/>
            <person name="Jin S."/>
            <person name="Zhang L."/>
        </authorList>
    </citation>
    <scope>NUCLEOTIDE SEQUENCE [LARGE SCALE GENOMIC DNA]</scope>
    <source>
        <strain evidence="1">SQ_2022a</strain>
    </source>
</reference>
<name>A0ACC0FIU7_9ERIC</name>